<dbReference type="EMBL" id="FR824103">
    <property type="protein sequence ID" value="CCA18863.1"/>
    <property type="molecule type" value="Genomic_DNA"/>
</dbReference>
<dbReference type="Gene3D" id="1.10.10.60">
    <property type="entry name" value="Homeodomain-like"/>
    <property type="match status" value="1"/>
</dbReference>
<dbReference type="HOGENOM" id="CLU_1879240_0_0_1"/>
<accession>F0WCE8</accession>
<proteinExistence type="predicted"/>
<protein>
    <submittedName>
        <fullName evidence="1">AlNc14C58G4328 protein</fullName>
    </submittedName>
</protein>
<dbReference type="AlphaFoldDB" id="F0WCE8"/>
<gene>
    <name evidence="1" type="primary">AlNc14C58G4328</name>
    <name evidence="1" type="ORF">ALNC14_050060</name>
</gene>
<reference evidence="1" key="1">
    <citation type="journal article" date="2011" name="PLoS Biol.">
        <title>Gene gain and loss during evolution of obligate parasitism in the white rust pathogen of Arabidopsis thaliana.</title>
        <authorList>
            <person name="Kemen E."/>
            <person name="Gardiner A."/>
            <person name="Schultz-Larsen T."/>
            <person name="Kemen A.C."/>
            <person name="Balmuth A.L."/>
            <person name="Robert-Seilaniantz A."/>
            <person name="Bailey K."/>
            <person name="Holub E."/>
            <person name="Studholme D.J."/>
            <person name="Maclean D."/>
            <person name="Jones J.D."/>
        </authorList>
    </citation>
    <scope>NUCLEOTIDE SEQUENCE</scope>
</reference>
<reference evidence="1" key="2">
    <citation type="submission" date="2011-02" db="EMBL/GenBank/DDBJ databases">
        <authorList>
            <person name="MacLean D."/>
        </authorList>
    </citation>
    <scope>NUCLEOTIDE SEQUENCE</scope>
</reference>
<name>F0WCE8_9STRA</name>
<sequence length="136" mass="15121">MLSADEQIEITAYASTQMSGSAIAATVNRSKNVVCSFLRDPDEYNRKNHCGRKPKASPTAVPRLFLFREASSGDKIARQLCEDLEQAVGVIHVQQLLRYAPYFSYEKRVSSPWRNGIWMDPMCASSTGVTSESLQG</sequence>
<evidence type="ECO:0000313" key="1">
    <source>
        <dbReference type="EMBL" id="CCA18863.1"/>
    </source>
</evidence>
<organism evidence="1">
    <name type="scientific">Albugo laibachii Nc14</name>
    <dbReference type="NCBI Taxonomy" id="890382"/>
    <lineage>
        <taxon>Eukaryota</taxon>
        <taxon>Sar</taxon>
        <taxon>Stramenopiles</taxon>
        <taxon>Oomycota</taxon>
        <taxon>Peronosporomycetes</taxon>
        <taxon>Albuginales</taxon>
        <taxon>Albuginaceae</taxon>
        <taxon>Albugo</taxon>
    </lineage>
</organism>